<feature type="domain" description="Gfo/Idh/MocA-like oxidoreductase bacterial type C-terminal" evidence="2">
    <location>
        <begin position="374"/>
        <end position="443"/>
    </location>
</feature>
<dbReference type="InterPro" id="IPR000683">
    <property type="entry name" value="Gfo/Idh/MocA-like_OxRdtase_N"/>
</dbReference>
<accession>A0A934VTG2</accession>
<evidence type="ECO:0000313" key="3">
    <source>
        <dbReference type="EMBL" id="MBK1879683.1"/>
    </source>
</evidence>
<dbReference type="InterPro" id="IPR043906">
    <property type="entry name" value="Gfo/Idh/MocA_OxRdtase_bact_C"/>
</dbReference>
<dbReference type="SUPFAM" id="SSF51735">
    <property type="entry name" value="NAD(P)-binding Rossmann-fold domains"/>
    <property type="match status" value="1"/>
</dbReference>
<dbReference type="Proteomes" id="UP000617628">
    <property type="component" value="Unassembled WGS sequence"/>
</dbReference>
<evidence type="ECO:0000259" key="2">
    <source>
        <dbReference type="Pfam" id="PF19051"/>
    </source>
</evidence>
<comment type="caution">
    <text evidence="3">The sequence shown here is derived from an EMBL/GenBank/DDBJ whole genome shotgun (WGS) entry which is preliminary data.</text>
</comment>
<organism evidence="3 4">
    <name type="scientific">Pelagicoccus mobilis</name>
    <dbReference type="NCBI Taxonomy" id="415221"/>
    <lineage>
        <taxon>Bacteria</taxon>
        <taxon>Pseudomonadati</taxon>
        <taxon>Verrucomicrobiota</taxon>
        <taxon>Opitutia</taxon>
        <taxon>Puniceicoccales</taxon>
        <taxon>Pelagicoccaceae</taxon>
        <taxon>Pelagicoccus</taxon>
    </lineage>
</organism>
<dbReference type="EMBL" id="JAENIL010000054">
    <property type="protein sequence ID" value="MBK1879683.1"/>
    <property type="molecule type" value="Genomic_DNA"/>
</dbReference>
<evidence type="ECO:0000259" key="1">
    <source>
        <dbReference type="Pfam" id="PF01408"/>
    </source>
</evidence>
<gene>
    <name evidence="3" type="ORF">JIN87_22550</name>
</gene>
<reference evidence="3" key="1">
    <citation type="submission" date="2021-01" db="EMBL/GenBank/DDBJ databases">
        <title>Modified the classification status of verrucomicrobia.</title>
        <authorList>
            <person name="Feng X."/>
        </authorList>
    </citation>
    <scope>NUCLEOTIDE SEQUENCE</scope>
    <source>
        <strain evidence="3">KCTC 13126</strain>
    </source>
</reference>
<dbReference type="InterPro" id="IPR050463">
    <property type="entry name" value="Gfo/Idh/MocA_oxidrdct_glycsds"/>
</dbReference>
<proteinExistence type="predicted"/>
<feature type="domain" description="Gfo/Idh/MocA-like oxidoreductase bacterial type C-terminal" evidence="2">
    <location>
        <begin position="196"/>
        <end position="257"/>
    </location>
</feature>
<dbReference type="SUPFAM" id="SSF55347">
    <property type="entry name" value="Glyceraldehyde-3-phosphate dehydrogenase-like, C-terminal domain"/>
    <property type="match status" value="1"/>
</dbReference>
<protein>
    <submittedName>
        <fullName evidence="3">Gfo/Idh/MocA family oxidoreductase</fullName>
    </submittedName>
</protein>
<dbReference type="InterPro" id="IPR036291">
    <property type="entry name" value="NAD(P)-bd_dom_sf"/>
</dbReference>
<name>A0A934VTG2_9BACT</name>
<dbReference type="Pfam" id="PF19051">
    <property type="entry name" value="GFO_IDH_MocA_C2"/>
    <property type="match status" value="2"/>
</dbReference>
<evidence type="ECO:0000313" key="4">
    <source>
        <dbReference type="Proteomes" id="UP000617628"/>
    </source>
</evidence>
<feature type="domain" description="Gfo/Idh/MocA-like oxidoreductase N-terminal" evidence="1">
    <location>
        <begin position="33"/>
        <end position="156"/>
    </location>
</feature>
<sequence length="450" mass="49589">MNRRTFINSLAAAGALSSLPLQSLRAVGSGPKIRVGLIGCGWFGNVDLAALSRVGNVEVVSLCDPNQKHLQQTLDEVSGRQSKAPSTYADFRKMLAADQHDVVIVGTPDHWHALPAIEAMKAGADVYLEKPISVDVMEGEALVAAARKYDRVVQVNLQRRSSPLYEEVRKKYLDTGKLGRIGTVECFLYGGGRARKIDSVQPPAHLDYDLWAGPAAKIPFVPPLESKGWRNFMEYGNGKIGDMGVHIFDLVRHLLGIGWPISVSSTGGIYMLKGGSANISDTQKTVFKYPDLDVTWEHRSWGAAPFPKRHWTDGWGADIIGEKGTLRVTTLEYRFTPKDGGSPEGRHMLSKTNNLENVDFGQFGHAFGQVDYVHATNFLEARQERKRAVSNIEEGHISSACCILGNVALEVGRTLKYDPATRTIIGDEEATKKLARPYRGDWEHPDPEKV</sequence>
<dbReference type="PANTHER" id="PTHR43818:SF5">
    <property type="entry name" value="OXIDOREDUCTASE FAMILY PROTEIN"/>
    <property type="match status" value="1"/>
</dbReference>
<keyword evidence="4" id="KW-1185">Reference proteome</keyword>
<dbReference type="Gene3D" id="3.40.50.720">
    <property type="entry name" value="NAD(P)-binding Rossmann-like Domain"/>
    <property type="match status" value="1"/>
</dbReference>
<dbReference type="Pfam" id="PF01408">
    <property type="entry name" value="GFO_IDH_MocA"/>
    <property type="match status" value="1"/>
</dbReference>
<dbReference type="GO" id="GO:0000166">
    <property type="term" value="F:nucleotide binding"/>
    <property type="evidence" value="ECO:0007669"/>
    <property type="project" value="InterPro"/>
</dbReference>
<dbReference type="RefSeq" id="WP_200357897.1">
    <property type="nucleotide sequence ID" value="NZ_JAENIL010000054.1"/>
</dbReference>
<dbReference type="Gene3D" id="3.30.360.10">
    <property type="entry name" value="Dihydrodipicolinate Reductase, domain 2"/>
    <property type="match status" value="1"/>
</dbReference>
<dbReference type="PANTHER" id="PTHR43818">
    <property type="entry name" value="BCDNA.GH03377"/>
    <property type="match status" value="1"/>
</dbReference>
<dbReference type="AlphaFoldDB" id="A0A934VTG2"/>